<sequence>MSENNFSGVDLNSSKRTYDEPPPSYANIESYYPQQTNVNIEMNEQIPQRQRVIFNIAPSPSQLQQQETGVYPGTIVYTPGQEPPQSGPYIVRTMPVYIIPKSEFDQYQRRRKALIIVSLFFSISSIIVALIIIFGADSN</sequence>
<accession>A0AC35EWN2</accession>
<evidence type="ECO:0000313" key="1">
    <source>
        <dbReference type="Proteomes" id="UP000887580"/>
    </source>
</evidence>
<dbReference type="WBParaSite" id="PS1159_v2.g11463.t1">
    <property type="protein sequence ID" value="PS1159_v2.g11463.t1"/>
    <property type="gene ID" value="PS1159_v2.g11463"/>
</dbReference>
<reference evidence="2" key="1">
    <citation type="submission" date="2022-11" db="UniProtKB">
        <authorList>
            <consortium name="WormBaseParasite"/>
        </authorList>
    </citation>
    <scope>IDENTIFICATION</scope>
</reference>
<proteinExistence type="predicted"/>
<name>A0AC35EWN2_9BILA</name>
<organism evidence="1 2">
    <name type="scientific">Panagrolaimus sp. PS1159</name>
    <dbReference type="NCBI Taxonomy" id="55785"/>
    <lineage>
        <taxon>Eukaryota</taxon>
        <taxon>Metazoa</taxon>
        <taxon>Ecdysozoa</taxon>
        <taxon>Nematoda</taxon>
        <taxon>Chromadorea</taxon>
        <taxon>Rhabditida</taxon>
        <taxon>Tylenchina</taxon>
        <taxon>Panagrolaimomorpha</taxon>
        <taxon>Panagrolaimoidea</taxon>
        <taxon>Panagrolaimidae</taxon>
        <taxon>Panagrolaimus</taxon>
    </lineage>
</organism>
<dbReference type="Proteomes" id="UP000887580">
    <property type="component" value="Unplaced"/>
</dbReference>
<protein>
    <submittedName>
        <fullName evidence="2">Uncharacterized protein</fullName>
    </submittedName>
</protein>
<evidence type="ECO:0000313" key="2">
    <source>
        <dbReference type="WBParaSite" id="PS1159_v2.g11463.t1"/>
    </source>
</evidence>